<dbReference type="PANTHER" id="PTHR10039">
    <property type="entry name" value="AMELOGENIN"/>
    <property type="match status" value="1"/>
</dbReference>
<feature type="domain" description="GPI inositol-deacylase winged helix" evidence="2">
    <location>
        <begin position="557"/>
        <end position="633"/>
    </location>
</feature>
<dbReference type="OrthoDB" id="7464126at2759"/>
<dbReference type="EMBL" id="ML119129">
    <property type="protein sequence ID" value="RPB12414.1"/>
    <property type="molecule type" value="Genomic_DNA"/>
</dbReference>
<name>A0A3N4KP78_9PEZI</name>
<dbReference type="Pfam" id="PF24883">
    <property type="entry name" value="NPHP3_N"/>
    <property type="match status" value="1"/>
</dbReference>
<sequence length="944" mass="109017">MSFNRDPWITAQERYLDGLSDEHKALYKEASVENLFYSTSAAQFKHDKNSKSRAAAKKLQPLIAAITQYGGALDVLSNTSTLFFSPIWGGLRVLLHIAGEFDRYYSRLIDMLERIGDVIPRFKAYERLFPNHEQLLYSLSVVYLDIINFCVDAKNVFQKVKNRKRSRFSFPRSGLRALKVVWKPFDQEFGSRIDRFRMHSERVDMEAQIAHMAEQANENRRQGNEREAQALERHAAAKGRERQLLLHKAGQNILQKLSLYEPEYKHRIIKKARIEGTGRWMLDSPEFVAWLLDPRSSCLWCYGIPGSGKTIVSTTIIDSIIDDHLLDGSSLIWFYCDYSEQKTLDPSEIVGSLIKQLLNIRLLEVNIDLRLQLEKIYDNDRIPDLDELFDTLLRVISKFPKVFIVIDGLDECKEKDRELLFPWLKKLHNNSSTLVKLMITSRDEVDIRKAIGGTPSIQASKSNTSSDLAIVVEELVKERLVGQRDWLKDPCLVQEIIDALVDGAEGMFIWVRFQLDDICEELSEEGVRNALKCLPHGLKETFIRAMKKITLRGQTQVSAAKKLFMWLSCAKRVLSLEEMQEAVAILPHDKDLEKKRIPDSMRLLRACGSLIIYDSQEHTIRFAHYSVQQFLSAPDSLNTIPEFHFSQAEADIEAGRICMTYLNFSAFQVAVATYNNLSKEETRLLQLPPTQWVPQIAKFSGNHPTLWNLFKGISGSGTDAPTINFNEYLRYVEKPSKNLMDGYKLLDYVIKYWCPHTALIYMEVDGEEIGQFRELAFERKLFFKFRPWGEGNEASHMKDPFIWALENSHETLVKLKYAELSSNTISRLLGYNEHYWCTFFLPCTAESHLSHNAILRNTIFYLKEQHSSYVQTHQKSLILAILAKNKKLVEILIEEEFLKYIIDRRNTWSSIASLAAENGFERSIIEIIKFIPHRAPFPIIDPPR</sequence>
<reference evidence="5 6" key="1">
    <citation type="journal article" date="2018" name="Nat. Ecol. Evol.">
        <title>Pezizomycetes genomes reveal the molecular basis of ectomycorrhizal truffle lifestyle.</title>
        <authorList>
            <person name="Murat C."/>
            <person name="Payen T."/>
            <person name="Noel B."/>
            <person name="Kuo A."/>
            <person name="Morin E."/>
            <person name="Chen J."/>
            <person name="Kohler A."/>
            <person name="Krizsan K."/>
            <person name="Balestrini R."/>
            <person name="Da Silva C."/>
            <person name="Montanini B."/>
            <person name="Hainaut M."/>
            <person name="Levati E."/>
            <person name="Barry K.W."/>
            <person name="Belfiori B."/>
            <person name="Cichocki N."/>
            <person name="Clum A."/>
            <person name="Dockter R.B."/>
            <person name="Fauchery L."/>
            <person name="Guy J."/>
            <person name="Iotti M."/>
            <person name="Le Tacon F."/>
            <person name="Lindquist E.A."/>
            <person name="Lipzen A."/>
            <person name="Malagnac F."/>
            <person name="Mello A."/>
            <person name="Molinier V."/>
            <person name="Miyauchi S."/>
            <person name="Poulain J."/>
            <person name="Riccioni C."/>
            <person name="Rubini A."/>
            <person name="Sitrit Y."/>
            <person name="Splivallo R."/>
            <person name="Traeger S."/>
            <person name="Wang M."/>
            <person name="Zifcakova L."/>
            <person name="Wipf D."/>
            <person name="Zambonelli A."/>
            <person name="Paolocci F."/>
            <person name="Nowrousian M."/>
            <person name="Ottonello S."/>
            <person name="Baldrian P."/>
            <person name="Spatafora J.W."/>
            <person name="Henrissat B."/>
            <person name="Nagy L.G."/>
            <person name="Aury J.M."/>
            <person name="Wincker P."/>
            <person name="Grigoriev I.V."/>
            <person name="Bonfante P."/>
            <person name="Martin F.M."/>
        </authorList>
    </citation>
    <scope>NUCLEOTIDE SEQUENCE [LARGE SCALE GENOMIC DNA]</scope>
    <source>
        <strain evidence="5 6">CCBAS932</strain>
    </source>
</reference>
<dbReference type="Gene3D" id="3.40.50.300">
    <property type="entry name" value="P-loop containing nucleotide triphosphate hydrolases"/>
    <property type="match status" value="1"/>
</dbReference>
<evidence type="ECO:0000259" key="3">
    <source>
        <dbReference type="Pfam" id="PF24809"/>
    </source>
</evidence>
<keyword evidence="1" id="KW-0677">Repeat</keyword>
<dbReference type="InterPro" id="IPR054471">
    <property type="entry name" value="GPIID_WHD"/>
</dbReference>
<evidence type="ECO:0000259" key="4">
    <source>
        <dbReference type="Pfam" id="PF24883"/>
    </source>
</evidence>
<feature type="domain" description="Nephrocystin 3-like N-terminal" evidence="4">
    <location>
        <begin position="276"/>
        <end position="442"/>
    </location>
</feature>
<dbReference type="Pfam" id="PF24809">
    <property type="entry name" value="DUF7708"/>
    <property type="match status" value="1"/>
</dbReference>
<evidence type="ECO:0000313" key="5">
    <source>
        <dbReference type="EMBL" id="RPB12414.1"/>
    </source>
</evidence>
<dbReference type="InterPro" id="IPR056125">
    <property type="entry name" value="DUF7708"/>
</dbReference>
<dbReference type="Pfam" id="PF22939">
    <property type="entry name" value="WHD_GPIID"/>
    <property type="match status" value="1"/>
</dbReference>
<keyword evidence="6" id="KW-1185">Reference proteome</keyword>
<dbReference type="InterPro" id="IPR027417">
    <property type="entry name" value="P-loop_NTPase"/>
</dbReference>
<dbReference type="AlphaFoldDB" id="A0A3N4KP78"/>
<proteinExistence type="predicted"/>
<dbReference type="STRING" id="1392247.A0A3N4KP78"/>
<feature type="domain" description="DUF7708" evidence="3">
    <location>
        <begin position="59"/>
        <end position="215"/>
    </location>
</feature>
<gene>
    <name evidence="5" type="ORF">P167DRAFT_163569</name>
</gene>
<protein>
    <submittedName>
        <fullName evidence="5">Uncharacterized protein</fullName>
    </submittedName>
</protein>
<organism evidence="5 6">
    <name type="scientific">Morchella conica CCBAS932</name>
    <dbReference type="NCBI Taxonomy" id="1392247"/>
    <lineage>
        <taxon>Eukaryota</taxon>
        <taxon>Fungi</taxon>
        <taxon>Dikarya</taxon>
        <taxon>Ascomycota</taxon>
        <taxon>Pezizomycotina</taxon>
        <taxon>Pezizomycetes</taxon>
        <taxon>Pezizales</taxon>
        <taxon>Morchellaceae</taxon>
        <taxon>Morchella</taxon>
    </lineage>
</organism>
<evidence type="ECO:0000313" key="6">
    <source>
        <dbReference type="Proteomes" id="UP000277580"/>
    </source>
</evidence>
<evidence type="ECO:0000259" key="2">
    <source>
        <dbReference type="Pfam" id="PF22939"/>
    </source>
</evidence>
<dbReference type="PANTHER" id="PTHR10039:SF10">
    <property type="entry name" value="NACHT DOMAIN-CONTAINING PROTEIN"/>
    <property type="match status" value="1"/>
</dbReference>
<accession>A0A3N4KP78</accession>
<dbReference type="SUPFAM" id="SSF52540">
    <property type="entry name" value="P-loop containing nucleoside triphosphate hydrolases"/>
    <property type="match status" value="1"/>
</dbReference>
<dbReference type="Proteomes" id="UP000277580">
    <property type="component" value="Unassembled WGS sequence"/>
</dbReference>
<dbReference type="InterPro" id="IPR056884">
    <property type="entry name" value="NPHP3-like_N"/>
</dbReference>
<evidence type="ECO:0000256" key="1">
    <source>
        <dbReference type="ARBA" id="ARBA00022737"/>
    </source>
</evidence>
<dbReference type="InParanoid" id="A0A3N4KP78"/>